<reference evidence="1 2" key="1">
    <citation type="submission" date="2016-06" db="EMBL/GenBank/DDBJ databases">
        <title>Domibacillus iocasae genome sequencing.</title>
        <authorList>
            <person name="Verma A."/>
            <person name="Pal Y."/>
            <person name="Ojha A.K."/>
            <person name="Krishnamurthi S."/>
        </authorList>
    </citation>
    <scope>NUCLEOTIDE SEQUENCE [LARGE SCALE GENOMIC DNA]</scope>
    <source>
        <strain evidence="1 2">DSM 29979</strain>
    </source>
</reference>
<evidence type="ECO:0000313" key="1">
    <source>
        <dbReference type="EMBL" id="OES44112.1"/>
    </source>
</evidence>
<dbReference type="Proteomes" id="UP000095658">
    <property type="component" value="Unassembled WGS sequence"/>
</dbReference>
<gene>
    <name evidence="1" type="ORF">BA724_07390</name>
</gene>
<comment type="caution">
    <text evidence="1">The sequence shown here is derived from an EMBL/GenBank/DDBJ whole genome shotgun (WGS) entry which is preliminary data.</text>
</comment>
<proteinExistence type="predicted"/>
<dbReference type="AlphaFoldDB" id="A0A1E7DM07"/>
<keyword evidence="2" id="KW-1185">Reference proteome</keyword>
<name>A0A1E7DM07_9BACI</name>
<accession>A0A1E7DM07</accession>
<evidence type="ECO:0000313" key="2">
    <source>
        <dbReference type="Proteomes" id="UP000095658"/>
    </source>
</evidence>
<dbReference type="EMBL" id="MAMP01000022">
    <property type="protein sequence ID" value="OES44112.1"/>
    <property type="molecule type" value="Genomic_DNA"/>
</dbReference>
<sequence>MHHPFKRIISFLHFIRNHFFHMIRENNGKKIMWLHHTHSSSRSSAVFSLPKTAKKSRPFSFIVFRLELF</sequence>
<organism evidence="1 2">
    <name type="scientific">Domibacillus iocasae</name>
    <dbReference type="NCBI Taxonomy" id="1714016"/>
    <lineage>
        <taxon>Bacteria</taxon>
        <taxon>Bacillati</taxon>
        <taxon>Bacillota</taxon>
        <taxon>Bacilli</taxon>
        <taxon>Bacillales</taxon>
        <taxon>Bacillaceae</taxon>
        <taxon>Domibacillus</taxon>
    </lineage>
</organism>
<protein>
    <submittedName>
        <fullName evidence="1">Uncharacterized protein</fullName>
    </submittedName>
</protein>